<accession>A0A6M3WDC0</accession>
<dbReference type="Pfam" id="PF00502">
    <property type="entry name" value="Phycobilisome"/>
    <property type="match status" value="1"/>
</dbReference>
<evidence type="ECO:0000256" key="7">
    <source>
        <dbReference type="ARBA" id="ARBA00022640"/>
    </source>
</evidence>
<keyword evidence="13" id="KW-0089">Bile pigment</keyword>
<evidence type="ECO:0000256" key="11">
    <source>
        <dbReference type="ARBA" id="ARBA00023078"/>
    </source>
</evidence>
<name>A0A6M3WDC0_COROI</name>
<keyword evidence="6" id="KW-0042">Antenna complex</keyword>
<reference evidence="15" key="1">
    <citation type="submission" date="2020-03" db="EMBL/GenBank/DDBJ databases">
        <title>Mitochondrial and Plastid genome variability of Corallina officinalis (Corallinales, Rhodophyta).</title>
        <authorList>
            <person name="Yesson C."/>
            <person name="Bian X."/>
            <person name="Williamson C."/>
            <person name="Briscoe A.G."/>
            <person name="Brodie J."/>
        </authorList>
    </citation>
    <scope>NUCLEOTIDE SEQUENCE</scope>
</reference>
<dbReference type="EMBL" id="MT211887">
    <property type="protein sequence ID" value="QJF58905.1"/>
    <property type="molecule type" value="Genomic_DNA"/>
</dbReference>
<dbReference type="GO" id="GO:0030089">
    <property type="term" value="C:phycobilisome"/>
    <property type="evidence" value="ECO:0007669"/>
    <property type="project" value="UniProtKB-KW"/>
</dbReference>
<keyword evidence="7 15" id="KW-0934">Plastid</keyword>
<dbReference type="AlphaFoldDB" id="A0A6M3WDC0"/>
<geneLocation type="chloroplast" evidence="15"/>
<dbReference type="InterPro" id="IPR009050">
    <property type="entry name" value="Globin-like_sf"/>
</dbReference>
<keyword evidence="14" id="KW-1133">Transmembrane helix</keyword>
<evidence type="ECO:0000256" key="8">
    <source>
        <dbReference type="ARBA" id="ARBA00022738"/>
    </source>
</evidence>
<keyword evidence="10" id="KW-0157">Chromophore</keyword>
<protein>
    <submittedName>
        <fullName evidence="15">Allophycocyanin gamma subunit</fullName>
    </submittedName>
</protein>
<dbReference type="GO" id="GO:0015979">
    <property type="term" value="P:photosynthesis"/>
    <property type="evidence" value="ECO:0007669"/>
    <property type="project" value="UniProtKB-KW"/>
</dbReference>
<dbReference type="EMBL" id="MT211884">
    <property type="protein sequence ID" value="QJF58308.1"/>
    <property type="molecule type" value="Genomic_DNA"/>
</dbReference>
<keyword evidence="4 15" id="KW-0150">Chloroplast</keyword>
<evidence type="ECO:0000256" key="12">
    <source>
        <dbReference type="ARBA" id="ARBA00023136"/>
    </source>
</evidence>
<gene>
    <name evidence="15" type="primary">apcD</name>
</gene>
<comment type="subcellular location">
    <subcellularLocation>
        <location evidence="1">Plastid</location>
        <location evidence="1">Chloroplast thylakoid membrane</location>
        <topology evidence="1">Peripheral membrane protein</topology>
        <orientation evidence="1">Stromal side</orientation>
    </subcellularLocation>
</comment>
<dbReference type="SUPFAM" id="SSF46458">
    <property type="entry name" value="Globin-like"/>
    <property type="match status" value="1"/>
</dbReference>
<keyword evidence="3" id="KW-0813">Transport</keyword>
<keyword evidence="11" id="KW-0793">Thylakoid</keyword>
<evidence type="ECO:0000256" key="14">
    <source>
        <dbReference type="SAM" id="Phobius"/>
    </source>
</evidence>
<evidence type="ECO:0000256" key="3">
    <source>
        <dbReference type="ARBA" id="ARBA00022448"/>
    </source>
</evidence>
<dbReference type="PANTHER" id="PTHR34011">
    <property type="entry name" value="PHYCOBILISOME 32.1 KDA LINKER POLYPEPTIDE, PHYCOCYANIN-ASSOCIATED, ROD 2-RELATED"/>
    <property type="match status" value="1"/>
</dbReference>
<evidence type="ECO:0000256" key="6">
    <source>
        <dbReference type="ARBA" id="ARBA00022549"/>
    </source>
</evidence>
<evidence type="ECO:0000256" key="2">
    <source>
        <dbReference type="ARBA" id="ARBA00008182"/>
    </source>
</evidence>
<evidence type="ECO:0000256" key="5">
    <source>
        <dbReference type="ARBA" id="ARBA00022531"/>
    </source>
</evidence>
<dbReference type="EMBL" id="MT211885">
    <property type="protein sequence ID" value="QJF58508.1"/>
    <property type="molecule type" value="Genomic_DNA"/>
</dbReference>
<proteinExistence type="inferred from homology"/>
<evidence type="ECO:0000256" key="4">
    <source>
        <dbReference type="ARBA" id="ARBA00022528"/>
    </source>
</evidence>
<dbReference type="InterPro" id="IPR038719">
    <property type="entry name" value="Phycobilisome_asu/bsu_sf"/>
</dbReference>
<keyword evidence="12 14" id="KW-0472">Membrane</keyword>
<keyword evidence="14" id="KW-0812">Transmembrane</keyword>
<dbReference type="PANTHER" id="PTHR34011:SF2">
    <property type="entry name" value="ALLOPHYCOCYANIN ALPHA CHAIN"/>
    <property type="match status" value="1"/>
</dbReference>
<dbReference type="GO" id="GO:0009535">
    <property type="term" value="C:chloroplast thylakoid membrane"/>
    <property type="evidence" value="ECO:0007669"/>
    <property type="project" value="UniProtKB-SubCell"/>
</dbReference>
<keyword evidence="8" id="KW-0605">Phycobilisome</keyword>
<keyword evidence="5" id="KW-0602">Photosynthesis</keyword>
<dbReference type="EMBL" id="MT211886">
    <property type="protein sequence ID" value="QJF58707.1"/>
    <property type="molecule type" value="Genomic_DNA"/>
</dbReference>
<comment type="similarity">
    <text evidence="2">Belongs to the phycobiliprotein family.</text>
</comment>
<dbReference type="InterPro" id="IPR012128">
    <property type="entry name" value="Phycobilisome_asu/bsu"/>
</dbReference>
<organism evidence="15">
    <name type="scientific">Corallina officinalis</name>
    <name type="common">Coral seaweed</name>
    <dbReference type="NCBI Taxonomy" id="35170"/>
    <lineage>
        <taxon>Eukaryota</taxon>
        <taxon>Rhodophyta</taxon>
        <taxon>Florideophyceae</taxon>
        <taxon>Corallinophycidae</taxon>
        <taxon>Corallinales</taxon>
        <taxon>Corallinaceae</taxon>
        <taxon>Corallinoideae</taxon>
        <taxon>Corallina</taxon>
    </lineage>
</organism>
<evidence type="ECO:0000256" key="10">
    <source>
        <dbReference type="ARBA" id="ARBA00022991"/>
    </source>
</evidence>
<evidence type="ECO:0000313" key="15">
    <source>
        <dbReference type="EMBL" id="QJF58707.1"/>
    </source>
</evidence>
<keyword evidence="9" id="KW-0249">Electron transport</keyword>
<dbReference type="Gene3D" id="1.10.490.20">
    <property type="entry name" value="Phycocyanins"/>
    <property type="match status" value="1"/>
</dbReference>
<evidence type="ECO:0000256" key="9">
    <source>
        <dbReference type="ARBA" id="ARBA00022982"/>
    </source>
</evidence>
<evidence type="ECO:0000256" key="1">
    <source>
        <dbReference type="ARBA" id="ARBA00004185"/>
    </source>
</evidence>
<dbReference type="SMR" id="A0A6M3WDC0"/>
<evidence type="ECO:0000256" key="13">
    <source>
        <dbReference type="ARBA" id="ARBA00023307"/>
    </source>
</evidence>
<feature type="transmembrane region" description="Helical" evidence="14">
    <location>
        <begin position="20"/>
        <end position="38"/>
    </location>
</feature>
<sequence>MFLLLRYLNNLYLLLNKLNKFILYKLVFLIVCINFVNIKHTKIKSQMIKSMSLISQIILESDNELRYPTIGELQSIKSYLETGENRIRLSLFLRDQELNIVQKASKAIFQIYPEYIAPGGNAEGSRKRSLCLRDYGWYLRLITYGILAGDKQSIEKIGLIGVKEMYNSLGVPILGMIDAVQCLKEATLDLLSFEDCQIIAPYFDFIIQGMS</sequence>
<dbReference type="CDD" id="cd12125">
    <property type="entry name" value="APC_alpha"/>
    <property type="match status" value="1"/>
</dbReference>